<reference evidence="2" key="1">
    <citation type="journal article" date="2007" name="Plant Cell">
        <title>Dothideomycete-plant interactions illuminated by genome sequencing and EST analysis of the wheat pathogen Stagonospora nodorum.</title>
        <authorList>
            <person name="Hane J.K."/>
            <person name="Lowe R.G."/>
            <person name="Solomon P.S."/>
            <person name="Tan K.C."/>
            <person name="Schoch C.L."/>
            <person name="Spatafora J.W."/>
            <person name="Crous P.W."/>
            <person name="Kodira C."/>
            <person name="Birren B.W."/>
            <person name="Galagan J.E."/>
            <person name="Torriani S.F."/>
            <person name="McDonald B.A."/>
            <person name="Oliver R.P."/>
        </authorList>
    </citation>
    <scope>NUCLEOTIDE SEQUENCE [LARGE SCALE GENOMIC DNA]</scope>
    <source>
        <strain evidence="2">SN15 / ATCC MYA-4574 / FGSC 10173</strain>
    </source>
</reference>
<dbReference type="HOGENOM" id="CLU_3351301_0_0_1"/>
<evidence type="ECO:0000313" key="1">
    <source>
        <dbReference type="EMBL" id="EAT81021.1"/>
    </source>
</evidence>
<dbReference type="AlphaFoldDB" id="Q0UAA1"/>
<dbReference type="InParanoid" id="Q0UAA1"/>
<gene>
    <name evidence="1" type="ORF">SNOG_11313</name>
</gene>
<dbReference type="KEGG" id="pno:SNOG_11313"/>
<organism evidence="1 2">
    <name type="scientific">Phaeosphaeria nodorum (strain SN15 / ATCC MYA-4574 / FGSC 10173)</name>
    <name type="common">Glume blotch fungus</name>
    <name type="synonym">Parastagonospora nodorum</name>
    <dbReference type="NCBI Taxonomy" id="321614"/>
    <lineage>
        <taxon>Eukaryota</taxon>
        <taxon>Fungi</taxon>
        <taxon>Dikarya</taxon>
        <taxon>Ascomycota</taxon>
        <taxon>Pezizomycotina</taxon>
        <taxon>Dothideomycetes</taxon>
        <taxon>Pleosporomycetidae</taxon>
        <taxon>Pleosporales</taxon>
        <taxon>Pleosporineae</taxon>
        <taxon>Phaeosphaeriaceae</taxon>
        <taxon>Parastagonospora</taxon>
    </lineage>
</organism>
<dbReference type="RefSeq" id="XP_001801558.1">
    <property type="nucleotide sequence ID" value="XM_001801506.1"/>
</dbReference>
<evidence type="ECO:0000313" key="2">
    <source>
        <dbReference type="Proteomes" id="UP000001055"/>
    </source>
</evidence>
<name>Q0UAA1_PHANO</name>
<sequence length="37" mass="4226">MGLRSMEPHLSTHVPYGYRIWYAGNTLAYNAIAREAD</sequence>
<proteinExistence type="predicted"/>
<dbReference type="GeneID" id="5978466"/>
<dbReference type="EMBL" id="CH445343">
    <property type="protein sequence ID" value="EAT81021.1"/>
    <property type="molecule type" value="Genomic_DNA"/>
</dbReference>
<protein>
    <submittedName>
        <fullName evidence="1">Uncharacterized protein</fullName>
    </submittedName>
</protein>
<accession>Q0UAA1</accession>
<dbReference type="Proteomes" id="UP000001055">
    <property type="component" value="Unassembled WGS sequence"/>
</dbReference>